<protein>
    <recommendedName>
        <fullName evidence="4">1-phosphatidylinositol-3-phosphate 5-kinase</fullName>
    </recommendedName>
</protein>
<dbReference type="PANTHER" id="PTHR45748">
    <property type="entry name" value="1-PHOSPHATIDYLINOSITOL 3-PHOSPHATE 5-KINASE-RELATED"/>
    <property type="match status" value="1"/>
</dbReference>
<dbReference type="SUPFAM" id="SSF54849">
    <property type="entry name" value="GroEL-intermediate domain like"/>
    <property type="match status" value="1"/>
</dbReference>
<reference evidence="2" key="4">
    <citation type="submission" date="2019-03" db="UniProtKB">
        <authorList>
            <consortium name="EnsemblPlants"/>
        </authorList>
    </citation>
    <scope>IDENTIFICATION</scope>
</reference>
<organism evidence="2 3">
    <name type="scientific">Aegilops tauschii subsp. strangulata</name>
    <name type="common">Goatgrass</name>
    <dbReference type="NCBI Taxonomy" id="200361"/>
    <lineage>
        <taxon>Eukaryota</taxon>
        <taxon>Viridiplantae</taxon>
        <taxon>Streptophyta</taxon>
        <taxon>Embryophyta</taxon>
        <taxon>Tracheophyta</taxon>
        <taxon>Spermatophyta</taxon>
        <taxon>Magnoliopsida</taxon>
        <taxon>Liliopsida</taxon>
        <taxon>Poales</taxon>
        <taxon>Poaceae</taxon>
        <taxon>BOP clade</taxon>
        <taxon>Pooideae</taxon>
        <taxon>Triticodae</taxon>
        <taxon>Triticeae</taxon>
        <taxon>Triticinae</taxon>
        <taxon>Aegilops</taxon>
    </lineage>
</organism>
<keyword evidence="3" id="KW-1185">Reference proteome</keyword>
<dbReference type="EnsemblPlants" id="AET5Gv20501800.1">
    <property type="protein sequence ID" value="AET5Gv20501800.1"/>
    <property type="gene ID" value="AET5Gv20501800"/>
</dbReference>
<dbReference type="GO" id="GO:0000285">
    <property type="term" value="F:1-phosphatidylinositol-3-phosphate 5-kinase activity"/>
    <property type="evidence" value="ECO:0007669"/>
    <property type="project" value="TreeGrafter"/>
</dbReference>
<evidence type="ECO:0000256" key="1">
    <source>
        <dbReference type="SAM" id="MobiDB-lite"/>
    </source>
</evidence>
<feature type="region of interest" description="Disordered" evidence="1">
    <location>
        <begin position="17"/>
        <end position="109"/>
    </location>
</feature>
<dbReference type="InterPro" id="IPR002423">
    <property type="entry name" value="Cpn60/GroEL/TCP-1"/>
</dbReference>
<dbReference type="GO" id="GO:0005524">
    <property type="term" value="F:ATP binding"/>
    <property type="evidence" value="ECO:0007669"/>
    <property type="project" value="InterPro"/>
</dbReference>
<proteinExistence type="predicted"/>
<dbReference type="Gramene" id="AET5Gv20501800.6">
    <property type="protein sequence ID" value="AET5Gv20501800.6"/>
    <property type="gene ID" value="AET5Gv20501800"/>
</dbReference>
<reference evidence="3" key="1">
    <citation type="journal article" date="2014" name="Science">
        <title>Ancient hybridizations among the ancestral genomes of bread wheat.</title>
        <authorList>
            <consortium name="International Wheat Genome Sequencing Consortium,"/>
            <person name="Marcussen T."/>
            <person name="Sandve S.R."/>
            <person name="Heier L."/>
            <person name="Spannagl M."/>
            <person name="Pfeifer M."/>
            <person name="Jakobsen K.S."/>
            <person name="Wulff B.B."/>
            <person name="Steuernagel B."/>
            <person name="Mayer K.F."/>
            <person name="Olsen O.A."/>
        </authorList>
    </citation>
    <scope>NUCLEOTIDE SEQUENCE [LARGE SCALE GENOMIC DNA]</scope>
    <source>
        <strain evidence="3">cv. AL8/78</strain>
    </source>
</reference>
<dbReference type="SUPFAM" id="SSF52029">
    <property type="entry name" value="GroEL apical domain-like"/>
    <property type="match status" value="1"/>
</dbReference>
<dbReference type="Gene3D" id="3.50.7.10">
    <property type="entry name" value="GroEL"/>
    <property type="match status" value="1"/>
</dbReference>
<dbReference type="CDD" id="cd03334">
    <property type="entry name" value="Fab1_TCP"/>
    <property type="match status" value="1"/>
</dbReference>
<sequence length="879" mass="96073">MGVLDFAAMGAAEKTRSLVADHPQRHMHKGGTDGDALARIETRRRRSVGHAGGPPGRPNSPASPAEPPTTPLRAPEARSRSKGDVAPRSPPPDRDIRQADDEEAHEPRVQFLAPGTYFLNDFSDTDSSVSVSNSTYRSMTPSPTESPTCAARQNDGAIAAIDSDDAHDLAGVSIAENSKASHVPSCIFDFGGNIWCPPPPEDEIDDAESRLFGFDDDDDEIGDSNNIFAPSCFSAKTNRATGVSNINCGSHQESVQKDLFRHFQALVAQLLKAEGVGLASEKDSKIWLDIVSSLAWQAAYFVKPDTKKGGSMDPSDYVKIKCIASGNPTDSNFIRGIVCSKNVKHKRMVSEYSNAKLLILGGALEYQKASNKLASIGTILEQEKEYLRTVVGKIESRKPNVLIVEKSVSSYAQELLAKDISLVLNVKRTLLERISKCTGGQIASSIDNIASARLGQCDMFKVEKVLESFASGHAEKRPTTKTLMFFEGCLKRLGCTVLLRGNCREELKKIKHAMQLAVFAAYHLSLETSFLADEGATIPRVISVTAMGAQEAWTNTDHISAKSADRDTTDSLRAATKWPHTAAITQMFDGISASPPSLRLDGESLGSAPECTESESPVNHANYLNAVNACQKAVLAKIPVDLSLLENSGSGLPPDDFQAGGLDNQNRLSCSYLPGTDNHQSILVSLSSTCIPKNIACERSHLFRIKFYGSFDKPLGRYLRENLFDQAYCCPSCKEPSESHARCYMHQNGSLTISVRRLLSQKLPGEHDGRIWMWHRCMKCKFEDGLPPATHRVIMSDSAWGLSFGKFLELSFSNHATANRIASCGHSLQRDCLRFYGSVAHSYVSALCIQSYREIESAYKTLQLPRHARLGERRNSHGI</sequence>
<dbReference type="InterPro" id="IPR027410">
    <property type="entry name" value="TCP-1-like_intermed_sf"/>
</dbReference>
<dbReference type="AlphaFoldDB" id="A0A453KSN3"/>
<dbReference type="Pfam" id="PF00118">
    <property type="entry name" value="Cpn60_TCP1"/>
    <property type="match status" value="1"/>
</dbReference>
<evidence type="ECO:0008006" key="4">
    <source>
        <dbReference type="Google" id="ProtNLM"/>
    </source>
</evidence>
<feature type="compositionally biased region" description="Basic and acidic residues" evidence="1">
    <location>
        <begin position="30"/>
        <end position="41"/>
    </location>
</feature>
<evidence type="ECO:0000313" key="3">
    <source>
        <dbReference type="Proteomes" id="UP000015105"/>
    </source>
</evidence>
<dbReference type="EnsemblPlants" id="AET5Gv20501800.6">
    <property type="protein sequence ID" value="AET5Gv20501800.6"/>
    <property type="gene ID" value="AET5Gv20501800"/>
</dbReference>
<dbReference type="GO" id="GO:0046854">
    <property type="term" value="P:phosphatidylinositol phosphate biosynthetic process"/>
    <property type="evidence" value="ECO:0007669"/>
    <property type="project" value="TreeGrafter"/>
</dbReference>
<name>A0A453KSN3_AEGTS</name>
<dbReference type="InterPro" id="IPR027409">
    <property type="entry name" value="GroEL-like_apical_dom_sf"/>
</dbReference>
<evidence type="ECO:0000313" key="2">
    <source>
        <dbReference type="EnsemblPlants" id="AET5Gv20501800.1"/>
    </source>
</evidence>
<reference evidence="2" key="3">
    <citation type="journal article" date="2017" name="Nature">
        <title>Genome sequence of the progenitor of the wheat D genome Aegilops tauschii.</title>
        <authorList>
            <person name="Luo M.C."/>
            <person name="Gu Y.Q."/>
            <person name="Puiu D."/>
            <person name="Wang H."/>
            <person name="Twardziok S.O."/>
            <person name="Deal K.R."/>
            <person name="Huo N."/>
            <person name="Zhu T."/>
            <person name="Wang L."/>
            <person name="Wang Y."/>
            <person name="McGuire P.E."/>
            <person name="Liu S."/>
            <person name="Long H."/>
            <person name="Ramasamy R.K."/>
            <person name="Rodriguez J.C."/>
            <person name="Van S.L."/>
            <person name="Yuan L."/>
            <person name="Wang Z."/>
            <person name="Xia Z."/>
            <person name="Xiao L."/>
            <person name="Anderson O.D."/>
            <person name="Ouyang S."/>
            <person name="Liang Y."/>
            <person name="Zimin A.V."/>
            <person name="Pertea G."/>
            <person name="Qi P."/>
            <person name="Bennetzen J.L."/>
            <person name="Dai X."/>
            <person name="Dawson M.W."/>
            <person name="Muller H.G."/>
            <person name="Kugler K."/>
            <person name="Rivarola-Duarte L."/>
            <person name="Spannagl M."/>
            <person name="Mayer K.F.X."/>
            <person name="Lu F.H."/>
            <person name="Bevan M.W."/>
            <person name="Leroy P."/>
            <person name="Li P."/>
            <person name="You F.M."/>
            <person name="Sun Q."/>
            <person name="Liu Z."/>
            <person name="Lyons E."/>
            <person name="Wicker T."/>
            <person name="Salzberg S.L."/>
            <person name="Devos K.M."/>
            <person name="Dvorak J."/>
        </authorList>
    </citation>
    <scope>NUCLEOTIDE SEQUENCE [LARGE SCALE GENOMIC DNA]</scope>
    <source>
        <strain evidence="2">cv. AL8/78</strain>
    </source>
</reference>
<reference evidence="2" key="5">
    <citation type="journal article" date="2021" name="G3 (Bethesda)">
        <title>Aegilops tauschii genome assembly Aet v5.0 features greater sequence contiguity and improved annotation.</title>
        <authorList>
            <person name="Wang L."/>
            <person name="Zhu T."/>
            <person name="Rodriguez J.C."/>
            <person name="Deal K.R."/>
            <person name="Dubcovsky J."/>
            <person name="McGuire P.E."/>
            <person name="Lux T."/>
            <person name="Spannagl M."/>
            <person name="Mayer K.F.X."/>
            <person name="Baldrich P."/>
            <person name="Meyers B.C."/>
            <person name="Huo N."/>
            <person name="Gu Y.Q."/>
            <person name="Zhou H."/>
            <person name="Devos K.M."/>
            <person name="Bennetzen J.L."/>
            <person name="Unver T."/>
            <person name="Budak H."/>
            <person name="Gulick P.J."/>
            <person name="Galiba G."/>
            <person name="Kalapos B."/>
            <person name="Nelson D.R."/>
            <person name="Li P."/>
            <person name="You F.M."/>
            <person name="Luo M.C."/>
            <person name="Dvorak J."/>
        </authorList>
    </citation>
    <scope>NUCLEOTIDE SEQUENCE [LARGE SCALE GENOMIC DNA]</scope>
    <source>
        <strain evidence="2">cv. AL8/78</strain>
    </source>
</reference>
<dbReference type="GO" id="GO:0010008">
    <property type="term" value="C:endosome membrane"/>
    <property type="evidence" value="ECO:0007669"/>
    <property type="project" value="TreeGrafter"/>
</dbReference>
<dbReference type="FunFam" id="3.50.7.10:FF:000007">
    <property type="entry name" value="1-phosphatidylinositol 3-phosphate 5-kinase isoform X1"/>
    <property type="match status" value="1"/>
</dbReference>
<dbReference type="Proteomes" id="UP000015105">
    <property type="component" value="Chromosome 5D"/>
</dbReference>
<feature type="compositionally biased region" description="Basic and acidic residues" evidence="1">
    <location>
        <begin position="75"/>
        <end position="99"/>
    </location>
</feature>
<dbReference type="PANTHER" id="PTHR45748:SF9">
    <property type="entry name" value="1-PHOSPHATIDYLINOSITOL-3-PHOSPHATE 5-KINASE"/>
    <property type="match status" value="1"/>
</dbReference>
<accession>A0A453KSN3</accession>
<dbReference type="Gramene" id="AET5Gv20501800.1">
    <property type="protein sequence ID" value="AET5Gv20501800.1"/>
    <property type="gene ID" value="AET5Gv20501800"/>
</dbReference>
<reference evidence="3" key="2">
    <citation type="journal article" date="2017" name="Nat. Plants">
        <title>The Aegilops tauschii genome reveals multiple impacts of transposons.</title>
        <authorList>
            <person name="Zhao G."/>
            <person name="Zou C."/>
            <person name="Li K."/>
            <person name="Wang K."/>
            <person name="Li T."/>
            <person name="Gao L."/>
            <person name="Zhang X."/>
            <person name="Wang H."/>
            <person name="Yang Z."/>
            <person name="Liu X."/>
            <person name="Jiang W."/>
            <person name="Mao L."/>
            <person name="Kong X."/>
            <person name="Jiao Y."/>
            <person name="Jia J."/>
        </authorList>
    </citation>
    <scope>NUCLEOTIDE SEQUENCE [LARGE SCALE GENOMIC DNA]</scope>
    <source>
        <strain evidence="3">cv. AL8/78</strain>
    </source>
</reference>